<evidence type="ECO:0000313" key="4">
    <source>
        <dbReference type="Proteomes" id="UP000019141"/>
    </source>
</evidence>
<dbReference type="GO" id="GO:0016491">
    <property type="term" value="F:oxidoreductase activity"/>
    <property type="evidence" value="ECO:0007669"/>
    <property type="project" value="InterPro"/>
</dbReference>
<comment type="similarity">
    <text evidence="1">Belongs to the carotenoid/retinoid oxidoreductase family.</text>
</comment>
<dbReference type="Pfam" id="PF01593">
    <property type="entry name" value="Amino_oxidase"/>
    <property type="match status" value="1"/>
</dbReference>
<comment type="caution">
    <text evidence="3">The sequence shown here is derived from an EMBL/GenBank/DDBJ whole genome shotgun (WGS) entry which is preliminary data.</text>
</comment>
<dbReference type="EMBL" id="AZHW01000100">
    <property type="protein sequence ID" value="ETX02885.1"/>
    <property type="molecule type" value="Genomic_DNA"/>
</dbReference>
<dbReference type="PANTHER" id="PTHR43734:SF1">
    <property type="entry name" value="PHYTOENE DESATURASE"/>
    <property type="match status" value="1"/>
</dbReference>
<keyword evidence="4" id="KW-1185">Reference proteome</keyword>
<reference evidence="3 4" key="1">
    <citation type="journal article" date="2014" name="Nature">
        <title>An environmental bacterial taxon with a large and distinct metabolic repertoire.</title>
        <authorList>
            <person name="Wilson M.C."/>
            <person name="Mori T."/>
            <person name="Ruckert C."/>
            <person name="Uria A.R."/>
            <person name="Helf M.J."/>
            <person name="Takada K."/>
            <person name="Gernert C."/>
            <person name="Steffens U.A."/>
            <person name="Heycke N."/>
            <person name="Schmitt S."/>
            <person name="Rinke C."/>
            <person name="Helfrich E.J."/>
            <person name="Brachmann A.O."/>
            <person name="Gurgui C."/>
            <person name="Wakimoto T."/>
            <person name="Kracht M."/>
            <person name="Crusemann M."/>
            <person name="Hentschel U."/>
            <person name="Abe I."/>
            <person name="Matsunaga S."/>
            <person name="Kalinowski J."/>
            <person name="Takeyama H."/>
            <person name="Piel J."/>
        </authorList>
    </citation>
    <scope>NUCLEOTIDE SEQUENCE [LARGE SCALE GENOMIC DNA]</scope>
    <source>
        <strain evidence="4">TSY1</strain>
    </source>
</reference>
<dbReference type="Gene3D" id="3.90.660.10">
    <property type="match status" value="1"/>
</dbReference>
<dbReference type="Gene3D" id="3.50.50.60">
    <property type="entry name" value="FAD/NAD(P)-binding domain"/>
    <property type="match status" value="1"/>
</dbReference>
<dbReference type="InterPro" id="IPR036188">
    <property type="entry name" value="FAD/NAD-bd_sf"/>
</dbReference>
<dbReference type="PROSITE" id="PS51318">
    <property type="entry name" value="TAT"/>
    <property type="match status" value="1"/>
</dbReference>
<dbReference type="AlphaFoldDB" id="W4LY76"/>
<dbReference type="SUPFAM" id="SSF51905">
    <property type="entry name" value="FAD/NAD(P)-binding domain"/>
    <property type="match status" value="1"/>
</dbReference>
<feature type="domain" description="Amine oxidase" evidence="2">
    <location>
        <begin position="65"/>
        <end position="323"/>
    </location>
</feature>
<dbReference type="Gene3D" id="1.20.1440.240">
    <property type="match status" value="1"/>
</dbReference>
<gene>
    <name evidence="3" type="ORF">ETSY1_01980</name>
</gene>
<name>W4LY76_ENTF1</name>
<dbReference type="HOGENOM" id="CLU_851262_0_0_7"/>
<feature type="non-terminal residue" evidence="3">
    <location>
        <position position="328"/>
    </location>
</feature>
<evidence type="ECO:0000256" key="1">
    <source>
        <dbReference type="ARBA" id="ARBA00006046"/>
    </source>
</evidence>
<evidence type="ECO:0000313" key="3">
    <source>
        <dbReference type="EMBL" id="ETX02885.1"/>
    </source>
</evidence>
<dbReference type="PANTHER" id="PTHR43734">
    <property type="entry name" value="PHYTOENE DESATURASE"/>
    <property type="match status" value="1"/>
</dbReference>
<dbReference type="InterPro" id="IPR002937">
    <property type="entry name" value="Amino_oxidase"/>
</dbReference>
<dbReference type="Proteomes" id="UP000019141">
    <property type="component" value="Unassembled WGS sequence"/>
</dbReference>
<sequence>MTEQDGVWTRRRFLEMVGIAGGAAALYETMTTLGLINIPEAWAGPLELPKNIGKGKTVLILGAGIGGLTAAYELTKAGYQCEIIEAQNRAGGRSLTARRGTVIEEEGDGQRPPTRQVCQFDEGLYLNMGPGRIPYHHERALYYAKTLNVALEVYVMETTANLFQTDDAFDGKAQINRRVANDTRGYIAELLAKAVNKGALDDELSGKDKQKLKEKLLDLLEVFGSLNSDDNSYTGSTRSGCAVEPLTVTQPCEPPKPLSFEHLLNSEFWRNSFYQPVDYLWQPTLFQPVGGMDKLVEGFKRKIGQLIRYQSVVQKIELKDDGVEGARS</sequence>
<protein>
    <recommendedName>
        <fullName evidence="2">Amine oxidase domain-containing protein</fullName>
    </recommendedName>
</protein>
<dbReference type="InterPro" id="IPR019546">
    <property type="entry name" value="TAT_signal_bac_arc"/>
</dbReference>
<accession>W4LY76</accession>
<evidence type="ECO:0000259" key="2">
    <source>
        <dbReference type="Pfam" id="PF01593"/>
    </source>
</evidence>
<proteinExistence type="inferred from homology"/>
<dbReference type="InterPro" id="IPR006311">
    <property type="entry name" value="TAT_signal"/>
</dbReference>
<organism evidence="3 4">
    <name type="scientific">Entotheonella factor</name>
    <dbReference type="NCBI Taxonomy" id="1429438"/>
    <lineage>
        <taxon>Bacteria</taxon>
        <taxon>Pseudomonadati</taxon>
        <taxon>Nitrospinota/Tectimicrobiota group</taxon>
        <taxon>Candidatus Tectimicrobiota</taxon>
        <taxon>Candidatus Entotheonellia</taxon>
        <taxon>Candidatus Entotheonellales</taxon>
        <taxon>Candidatus Entotheonellaceae</taxon>
        <taxon>Candidatus Entotheonella</taxon>
    </lineage>
</organism>
<dbReference type="NCBIfam" id="TIGR01409">
    <property type="entry name" value="TAT_signal_seq"/>
    <property type="match status" value="1"/>
</dbReference>